<evidence type="ECO:0000259" key="9">
    <source>
        <dbReference type="PROSITE" id="PS50011"/>
    </source>
</evidence>
<evidence type="ECO:0000256" key="7">
    <source>
        <dbReference type="ARBA" id="ARBA00047899"/>
    </source>
</evidence>
<dbReference type="Proteomes" id="UP001642360">
    <property type="component" value="Unassembled WGS sequence"/>
</dbReference>
<evidence type="ECO:0000256" key="1">
    <source>
        <dbReference type="ARBA" id="ARBA00012513"/>
    </source>
</evidence>
<protein>
    <recommendedName>
        <fullName evidence="1">non-specific serine/threonine protein kinase</fullName>
        <ecNumber evidence="1">2.7.11.1</ecNumber>
    </recommendedName>
</protein>
<keyword evidence="3" id="KW-0808">Transferase</keyword>
<comment type="caution">
    <text evidence="10">The sequence shown here is derived from an EMBL/GenBank/DDBJ whole genome shotgun (WGS) entry which is preliminary data.</text>
</comment>
<proteinExistence type="predicted"/>
<keyword evidence="5" id="KW-0418">Kinase</keyword>
<dbReference type="EMBL" id="CAUOFW020004269">
    <property type="protein sequence ID" value="CAK9164693.1"/>
    <property type="molecule type" value="Genomic_DNA"/>
</dbReference>
<comment type="catalytic activity">
    <reaction evidence="8">
        <text>L-seryl-[protein] + ATP = O-phospho-L-seryl-[protein] + ADP + H(+)</text>
        <dbReference type="Rhea" id="RHEA:17989"/>
        <dbReference type="Rhea" id="RHEA-COMP:9863"/>
        <dbReference type="Rhea" id="RHEA-COMP:11604"/>
        <dbReference type="ChEBI" id="CHEBI:15378"/>
        <dbReference type="ChEBI" id="CHEBI:29999"/>
        <dbReference type="ChEBI" id="CHEBI:30616"/>
        <dbReference type="ChEBI" id="CHEBI:83421"/>
        <dbReference type="ChEBI" id="CHEBI:456216"/>
        <dbReference type="EC" id="2.7.11.1"/>
    </reaction>
</comment>
<dbReference type="Gene3D" id="1.10.510.10">
    <property type="entry name" value="Transferase(Phosphotransferase) domain 1"/>
    <property type="match status" value="1"/>
</dbReference>
<dbReference type="EC" id="2.7.11.1" evidence="1"/>
<dbReference type="FunFam" id="3.30.200.20:FF:000075">
    <property type="entry name" value="Probable serine/threonine-protein kinase WNK1"/>
    <property type="match status" value="1"/>
</dbReference>
<dbReference type="AlphaFoldDB" id="A0ABC8T608"/>
<dbReference type="PANTHER" id="PTHR13902">
    <property type="entry name" value="SERINE/THREONINE-PROTEIN KINASE WNK WITH NO LYSINE -RELATED"/>
    <property type="match status" value="1"/>
</dbReference>
<accession>A0ABC8T608</accession>
<keyword evidence="4" id="KW-0547">Nucleotide-binding</keyword>
<keyword evidence="11" id="KW-1185">Reference proteome</keyword>
<dbReference type="PROSITE" id="PS50011">
    <property type="entry name" value="PROTEIN_KINASE_DOM"/>
    <property type="match status" value="1"/>
</dbReference>
<dbReference type="InterPro" id="IPR050588">
    <property type="entry name" value="WNK_Ser-Thr_kinase"/>
</dbReference>
<dbReference type="Pfam" id="PF00069">
    <property type="entry name" value="Pkinase"/>
    <property type="match status" value="1"/>
</dbReference>
<evidence type="ECO:0000256" key="8">
    <source>
        <dbReference type="ARBA" id="ARBA00048679"/>
    </source>
</evidence>
<evidence type="ECO:0000256" key="2">
    <source>
        <dbReference type="ARBA" id="ARBA00022527"/>
    </source>
</evidence>
<keyword evidence="2" id="KW-0723">Serine/threonine-protein kinase</keyword>
<reference evidence="10 11" key="1">
    <citation type="submission" date="2024-02" db="EMBL/GenBank/DDBJ databases">
        <authorList>
            <person name="Vignale AGUSTIN F."/>
            <person name="Sosa J E."/>
            <person name="Modenutti C."/>
        </authorList>
    </citation>
    <scope>NUCLEOTIDE SEQUENCE [LARGE SCALE GENOMIC DNA]</scope>
</reference>
<dbReference type="InterPro" id="IPR000719">
    <property type="entry name" value="Prot_kinase_dom"/>
</dbReference>
<sequence>MDSAVLKVKPKSKSRFVEVIDIVEKSPCGRYTRSSEILGSGAFKDVYKGFDQVHGIEIAWNQICIDRDDAFRSPENQERLCLEALLLQTLKHENIMNCYCYWVDDKTNTINIITEFCSSGSLRQYSKKNQTSVDMKAIKNWAIQILQGLHYLHTRNPPVIHRDIKSDNILVNGENGGEVKIGDFGLATVMQDGPAQTVVGTPQFMAPEFYDEEYNELVDIYAFGMCMLELISGEYPYSECENQLQIYKKVVSGIKPVCFEKVEDTQVKEFIEKCLVDASERLSAVELLKDPFLSSENLDGYLLESLEIPSSDKPSLNSLISMVIDPSSCEDCSKVHNDLNSLCRSEHGGEDMGVFKDLKVCFDDSCGAISKRLSLRVSCLSVEESEDEDECYGLKMELDAMDMQNLYPHRKLYGMLAKLVY</sequence>
<dbReference type="InterPro" id="IPR008271">
    <property type="entry name" value="Ser/Thr_kinase_AS"/>
</dbReference>
<dbReference type="PROSITE" id="PS00108">
    <property type="entry name" value="PROTEIN_KINASE_ST"/>
    <property type="match status" value="1"/>
</dbReference>
<gene>
    <name evidence="10" type="ORF">ILEXP_LOCUS33840</name>
</gene>
<evidence type="ECO:0000256" key="4">
    <source>
        <dbReference type="ARBA" id="ARBA00022741"/>
    </source>
</evidence>
<evidence type="ECO:0000256" key="3">
    <source>
        <dbReference type="ARBA" id="ARBA00022679"/>
    </source>
</evidence>
<dbReference type="Gene3D" id="3.30.200.20">
    <property type="entry name" value="Phosphorylase Kinase, domain 1"/>
    <property type="match status" value="1"/>
</dbReference>
<dbReference type="GO" id="GO:0005524">
    <property type="term" value="F:ATP binding"/>
    <property type="evidence" value="ECO:0007669"/>
    <property type="project" value="UniProtKB-KW"/>
</dbReference>
<evidence type="ECO:0000313" key="11">
    <source>
        <dbReference type="Proteomes" id="UP001642360"/>
    </source>
</evidence>
<dbReference type="InterPro" id="IPR011009">
    <property type="entry name" value="Kinase-like_dom_sf"/>
</dbReference>
<organism evidence="10 11">
    <name type="scientific">Ilex paraguariensis</name>
    <name type="common">yerba mate</name>
    <dbReference type="NCBI Taxonomy" id="185542"/>
    <lineage>
        <taxon>Eukaryota</taxon>
        <taxon>Viridiplantae</taxon>
        <taxon>Streptophyta</taxon>
        <taxon>Embryophyta</taxon>
        <taxon>Tracheophyta</taxon>
        <taxon>Spermatophyta</taxon>
        <taxon>Magnoliopsida</taxon>
        <taxon>eudicotyledons</taxon>
        <taxon>Gunneridae</taxon>
        <taxon>Pentapetalae</taxon>
        <taxon>asterids</taxon>
        <taxon>campanulids</taxon>
        <taxon>Aquifoliales</taxon>
        <taxon>Aquifoliaceae</taxon>
        <taxon>Ilex</taxon>
    </lineage>
</organism>
<evidence type="ECO:0000256" key="6">
    <source>
        <dbReference type="ARBA" id="ARBA00022840"/>
    </source>
</evidence>
<evidence type="ECO:0000256" key="5">
    <source>
        <dbReference type="ARBA" id="ARBA00022777"/>
    </source>
</evidence>
<comment type="catalytic activity">
    <reaction evidence="7">
        <text>L-threonyl-[protein] + ATP = O-phospho-L-threonyl-[protein] + ADP + H(+)</text>
        <dbReference type="Rhea" id="RHEA:46608"/>
        <dbReference type="Rhea" id="RHEA-COMP:11060"/>
        <dbReference type="Rhea" id="RHEA-COMP:11605"/>
        <dbReference type="ChEBI" id="CHEBI:15378"/>
        <dbReference type="ChEBI" id="CHEBI:30013"/>
        <dbReference type="ChEBI" id="CHEBI:30616"/>
        <dbReference type="ChEBI" id="CHEBI:61977"/>
        <dbReference type="ChEBI" id="CHEBI:456216"/>
        <dbReference type="EC" id="2.7.11.1"/>
    </reaction>
</comment>
<keyword evidence="6" id="KW-0067">ATP-binding</keyword>
<feature type="domain" description="Protein kinase" evidence="9">
    <location>
        <begin position="32"/>
        <end position="293"/>
    </location>
</feature>
<evidence type="ECO:0000313" key="10">
    <source>
        <dbReference type="EMBL" id="CAK9164693.1"/>
    </source>
</evidence>
<dbReference type="GO" id="GO:0004674">
    <property type="term" value="F:protein serine/threonine kinase activity"/>
    <property type="evidence" value="ECO:0007669"/>
    <property type="project" value="UniProtKB-KW"/>
</dbReference>
<dbReference type="SUPFAM" id="SSF56112">
    <property type="entry name" value="Protein kinase-like (PK-like)"/>
    <property type="match status" value="1"/>
</dbReference>
<dbReference type="FunFam" id="1.10.510.10:FF:000046">
    <property type="entry name" value="probable serine/threonine-protein kinase WNK9"/>
    <property type="match status" value="1"/>
</dbReference>
<dbReference type="SMART" id="SM00220">
    <property type="entry name" value="S_TKc"/>
    <property type="match status" value="1"/>
</dbReference>
<name>A0ABC8T608_9AQUA</name>